<dbReference type="WBParaSite" id="GPLIN_001211700">
    <property type="protein sequence ID" value="GPLIN_001211700"/>
    <property type="gene ID" value="GPLIN_001211700"/>
</dbReference>
<dbReference type="InterPro" id="IPR044926">
    <property type="entry name" value="RGS_subdomain_2"/>
</dbReference>
<organism evidence="3 4">
    <name type="scientific">Globodera pallida</name>
    <name type="common">Potato cyst nematode worm</name>
    <name type="synonym">Heterodera pallida</name>
    <dbReference type="NCBI Taxonomy" id="36090"/>
    <lineage>
        <taxon>Eukaryota</taxon>
        <taxon>Metazoa</taxon>
        <taxon>Ecdysozoa</taxon>
        <taxon>Nematoda</taxon>
        <taxon>Chromadorea</taxon>
        <taxon>Rhabditida</taxon>
        <taxon>Tylenchina</taxon>
        <taxon>Tylenchomorpha</taxon>
        <taxon>Tylenchoidea</taxon>
        <taxon>Heteroderidae</taxon>
        <taxon>Heteroderinae</taxon>
        <taxon>Globodera</taxon>
    </lineage>
</organism>
<proteinExistence type="predicted"/>
<dbReference type="PANTHER" id="PTHR10845:SF259">
    <property type="entry name" value="RGS DOMAIN-CONTAINING PROTEIN-RELATED"/>
    <property type="match status" value="1"/>
</dbReference>
<feature type="region of interest" description="Disordered" evidence="1">
    <location>
        <begin position="1"/>
        <end position="22"/>
    </location>
</feature>
<feature type="region of interest" description="Disordered" evidence="1">
    <location>
        <begin position="281"/>
        <end position="337"/>
    </location>
</feature>
<name>A0A183CGW2_GLOPA</name>
<reference evidence="4" key="3">
    <citation type="submission" date="2016-06" db="UniProtKB">
        <authorList>
            <consortium name="WormBaseParasite"/>
        </authorList>
    </citation>
    <scope>IDENTIFICATION</scope>
</reference>
<feature type="compositionally biased region" description="Polar residues" evidence="1">
    <location>
        <begin position="315"/>
        <end position="337"/>
    </location>
</feature>
<feature type="domain" description="RGS" evidence="2">
    <location>
        <begin position="133"/>
        <end position="252"/>
    </location>
</feature>
<dbReference type="Proteomes" id="UP000050741">
    <property type="component" value="Unassembled WGS sequence"/>
</dbReference>
<dbReference type="AlphaFoldDB" id="A0A183CGW2"/>
<dbReference type="Gene3D" id="1.10.167.10">
    <property type="entry name" value="Regulator of G-protein Signalling 4, domain 2"/>
    <property type="match status" value="1"/>
</dbReference>
<feature type="compositionally biased region" description="Low complexity" evidence="1">
    <location>
        <begin position="296"/>
        <end position="312"/>
    </location>
</feature>
<accession>A0A183CGW2</accession>
<dbReference type="PROSITE" id="PS50132">
    <property type="entry name" value="RGS"/>
    <property type="match status" value="1"/>
</dbReference>
<dbReference type="SUPFAM" id="SSF48097">
    <property type="entry name" value="Regulator of G-protein signaling, RGS"/>
    <property type="match status" value="1"/>
</dbReference>
<dbReference type="SMART" id="SM00315">
    <property type="entry name" value="RGS"/>
    <property type="match status" value="1"/>
</dbReference>
<protein>
    <submittedName>
        <fullName evidence="4">RGS domain-containing protein</fullName>
    </submittedName>
</protein>
<dbReference type="InterPro" id="IPR036305">
    <property type="entry name" value="RGS_sf"/>
</dbReference>
<sequence length="349" mass="38682">MQFQHQSPKRTKVAPSADGRAGRLRTALAATDTVRRVASFTFSPPGTLRSGGSVQHNQHNFLTTDNKQHDIRLDKRNSVSTAGGGGGMDRLQRKTALGPLSKTLHFLRSKLDFGMSASVLCPSREDCRLWQQSFEALLAHKYGCLLFREFLQSEFSEENLEFWLECEEFKRMKTGKKSTTQKANQIFDNFVRELAPKEVNLDSQTRLATQAALEVVPLRTEMFTMAQHKIEQLMAKDSYPRFLKSEQYLELLNNNNNDNNAGGEQQQHHYKGLLRVASAREGSAKSLSGSGGGGRCSRSPSLSPKLRSVSPRGTRWSSRRNTCAPTATTTSGVGESGTALTLQIPSIAE</sequence>
<dbReference type="FunFam" id="1.10.167.10:FF:000001">
    <property type="entry name" value="Putative regulator of g-protein signaling 12"/>
    <property type="match status" value="1"/>
</dbReference>
<evidence type="ECO:0000313" key="4">
    <source>
        <dbReference type="WBParaSite" id="GPLIN_001211700"/>
    </source>
</evidence>
<evidence type="ECO:0000313" key="3">
    <source>
        <dbReference type="Proteomes" id="UP000050741"/>
    </source>
</evidence>
<evidence type="ECO:0000256" key="1">
    <source>
        <dbReference type="SAM" id="MobiDB-lite"/>
    </source>
</evidence>
<evidence type="ECO:0000259" key="2">
    <source>
        <dbReference type="PROSITE" id="PS50132"/>
    </source>
</evidence>
<dbReference type="Pfam" id="PF00615">
    <property type="entry name" value="RGS"/>
    <property type="match status" value="1"/>
</dbReference>
<reference evidence="3" key="1">
    <citation type="submission" date="2013-12" db="EMBL/GenBank/DDBJ databases">
        <authorList>
            <person name="Aslett M."/>
        </authorList>
    </citation>
    <scope>NUCLEOTIDE SEQUENCE [LARGE SCALE GENOMIC DNA]</scope>
    <source>
        <strain evidence="3">Lindley</strain>
    </source>
</reference>
<dbReference type="PANTHER" id="PTHR10845">
    <property type="entry name" value="REGULATOR OF G PROTEIN SIGNALING"/>
    <property type="match status" value="1"/>
</dbReference>
<dbReference type="PRINTS" id="PR01301">
    <property type="entry name" value="RGSPROTEIN"/>
</dbReference>
<reference evidence="3" key="2">
    <citation type="submission" date="2014-05" db="EMBL/GenBank/DDBJ databases">
        <title>The genome and life-stage specific transcriptomes of Globodera pallida elucidate key aspects of plant parasitism by a cyst nematode.</title>
        <authorList>
            <person name="Cotton J.A."/>
            <person name="Lilley C.J."/>
            <person name="Jones L.M."/>
            <person name="Kikuchi T."/>
            <person name="Reid A.J."/>
            <person name="Thorpe P."/>
            <person name="Tsai I.J."/>
            <person name="Beasley H."/>
            <person name="Blok V."/>
            <person name="Cock P.J.A."/>
            <person name="Van den Akker S.E."/>
            <person name="Holroyd N."/>
            <person name="Hunt M."/>
            <person name="Mantelin S."/>
            <person name="Naghra H."/>
            <person name="Pain A."/>
            <person name="Palomares-Rius J.E."/>
            <person name="Zarowiecki M."/>
            <person name="Berriman M."/>
            <person name="Jones J.T."/>
            <person name="Urwin P.E."/>
        </authorList>
    </citation>
    <scope>NUCLEOTIDE SEQUENCE [LARGE SCALE GENOMIC DNA]</scope>
    <source>
        <strain evidence="3">Lindley</strain>
    </source>
</reference>
<keyword evidence="3" id="KW-1185">Reference proteome</keyword>
<dbReference type="InterPro" id="IPR016137">
    <property type="entry name" value="RGS"/>
</dbReference>